<name>A0AAW2S1L5_9LAMI</name>
<gene>
    <name evidence="1" type="ORF">Slati_4560900</name>
</gene>
<reference evidence="1" key="2">
    <citation type="journal article" date="2024" name="Plant">
        <title>Genomic evolution and insights into agronomic trait innovations of Sesamum species.</title>
        <authorList>
            <person name="Miao H."/>
            <person name="Wang L."/>
            <person name="Qu L."/>
            <person name="Liu H."/>
            <person name="Sun Y."/>
            <person name="Le M."/>
            <person name="Wang Q."/>
            <person name="Wei S."/>
            <person name="Zheng Y."/>
            <person name="Lin W."/>
            <person name="Duan Y."/>
            <person name="Cao H."/>
            <person name="Xiong S."/>
            <person name="Wang X."/>
            <person name="Wei L."/>
            <person name="Li C."/>
            <person name="Ma Q."/>
            <person name="Ju M."/>
            <person name="Zhao R."/>
            <person name="Li G."/>
            <person name="Mu C."/>
            <person name="Tian Q."/>
            <person name="Mei H."/>
            <person name="Zhang T."/>
            <person name="Gao T."/>
            <person name="Zhang H."/>
        </authorList>
    </citation>
    <scope>NUCLEOTIDE SEQUENCE</scope>
    <source>
        <strain evidence="1">KEN1</strain>
    </source>
</reference>
<reference evidence="1" key="1">
    <citation type="submission" date="2020-06" db="EMBL/GenBank/DDBJ databases">
        <authorList>
            <person name="Li T."/>
            <person name="Hu X."/>
            <person name="Zhang T."/>
            <person name="Song X."/>
            <person name="Zhang H."/>
            <person name="Dai N."/>
            <person name="Sheng W."/>
            <person name="Hou X."/>
            <person name="Wei L."/>
        </authorList>
    </citation>
    <scope>NUCLEOTIDE SEQUENCE</scope>
    <source>
        <strain evidence="1">KEN1</strain>
        <tissue evidence="1">Leaf</tissue>
    </source>
</reference>
<protein>
    <submittedName>
        <fullName evidence="1">Uncharacterized protein</fullName>
    </submittedName>
</protein>
<organism evidence="1">
    <name type="scientific">Sesamum latifolium</name>
    <dbReference type="NCBI Taxonomy" id="2727402"/>
    <lineage>
        <taxon>Eukaryota</taxon>
        <taxon>Viridiplantae</taxon>
        <taxon>Streptophyta</taxon>
        <taxon>Embryophyta</taxon>
        <taxon>Tracheophyta</taxon>
        <taxon>Spermatophyta</taxon>
        <taxon>Magnoliopsida</taxon>
        <taxon>eudicotyledons</taxon>
        <taxon>Gunneridae</taxon>
        <taxon>Pentapetalae</taxon>
        <taxon>asterids</taxon>
        <taxon>lamiids</taxon>
        <taxon>Lamiales</taxon>
        <taxon>Pedaliaceae</taxon>
        <taxon>Sesamum</taxon>
    </lineage>
</organism>
<dbReference type="EMBL" id="JACGWN010000211">
    <property type="protein sequence ID" value="KAL0386338.1"/>
    <property type="molecule type" value="Genomic_DNA"/>
</dbReference>
<comment type="caution">
    <text evidence="1">The sequence shown here is derived from an EMBL/GenBank/DDBJ whole genome shotgun (WGS) entry which is preliminary data.</text>
</comment>
<accession>A0AAW2S1L5</accession>
<evidence type="ECO:0000313" key="1">
    <source>
        <dbReference type="EMBL" id="KAL0386338.1"/>
    </source>
</evidence>
<dbReference type="AlphaFoldDB" id="A0AAW2S1L5"/>
<proteinExistence type="predicted"/>
<sequence>MLSYVAPVIQNDEIIVRPMLAMSRDGACRWASTAVGSAYHPTAVGTGYGLAQAQTHASPGMVTSETFTSGVLDNEGLSIVASGIGRPLYQDVITKACTRLDFARVCVMLDISSKLPKHVVVMIPGDGGGRLLVEWMWSMSGSRQNA</sequence>